<dbReference type="PANTHER" id="PTHR47506">
    <property type="entry name" value="TRANSCRIPTIONAL REGULATORY PROTEIN"/>
    <property type="match status" value="1"/>
</dbReference>
<dbReference type="Gene3D" id="1.10.357.10">
    <property type="entry name" value="Tetracycline Repressor, domain 2"/>
    <property type="match status" value="1"/>
</dbReference>
<dbReference type="PRINTS" id="PR00455">
    <property type="entry name" value="HTHTETR"/>
</dbReference>
<dbReference type="InterPro" id="IPR009057">
    <property type="entry name" value="Homeodomain-like_sf"/>
</dbReference>
<reference evidence="6 7" key="1">
    <citation type="submission" date="2021-03" db="EMBL/GenBank/DDBJ databases">
        <title>Genomic Encyclopedia of Type Strains, Phase IV (KMG-IV): sequencing the most valuable type-strain genomes for metagenomic binning, comparative biology and taxonomic classification.</title>
        <authorList>
            <person name="Goeker M."/>
        </authorList>
    </citation>
    <scope>NUCLEOTIDE SEQUENCE [LARGE SCALE GENOMIC DNA]</scope>
    <source>
        <strain evidence="6 7">DSM 27138</strain>
    </source>
</reference>
<dbReference type="SUPFAM" id="SSF46689">
    <property type="entry name" value="Homeodomain-like"/>
    <property type="match status" value="1"/>
</dbReference>
<dbReference type="Proteomes" id="UP001519289">
    <property type="component" value="Unassembled WGS sequence"/>
</dbReference>
<organism evidence="6 7">
    <name type="scientific">Symbiobacterium terraclitae</name>
    <dbReference type="NCBI Taxonomy" id="557451"/>
    <lineage>
        <taxon>Bacteria</taxon>
        <taxon>Bacillati</taxon>
        <taxon>Bacillota</taxon>
        <taxon>Clostridia</taxon>
        <taxon>Eubacteriales</taxon>
        <taxon>Symbiobacteriaceae</taxon>
        <taxon>Symbiobacterium</taxon>
    </lineage>
</organism>
<keyword evidence="7" id="KW-1185">Reference proteome</keyword>
<dbReference type="PROSITE" id="PS50977">
    <property type="entry name" value="HTH_TETR_2"/>
    <property type="match status" value="1"/>
</dbReference>
<keyword evidence="3" id="KW-0804">Transcription</keyword>
<comment type="caution">
    <text evidence="6">The sequence shown here is derived from an EMBL/GenBank/DDBJ whole genome shotgun (WGS) entry which is preliminary data.</text>
</comment>
<feature type="DNA-binding region" description="H-T-H motif" evidence="4">
    <location>
        <begin position="34"/>
        <end position="53"/>
    </location>
</feature>
<dbReference type="InterPro" id="IPR036271">
    <property type="entry name" value="Tet_transcr_reg_TetR-rel_C_sf"/>
</dbReference>
<dbReference type="InterPro" id="IPR001647">
    <property type="entry name" value="HTH_TetR"/>
</dbReference>
<name>A0ABS4JRY5_9FIRM</name>
<dbReference type="Gene3D" id="1.10.10.60">
    <property type="entry name" value="Homeodomain-like"/>
    <property type="match status" value="1"/>
</dbReference>
<accession>A0ABS4JRY5</accession>
<gene>
    <name evidence="6" type="ORF">J2Z79_001681</name>
</gene>
<evidence type="ECO:0000256" key="3">
    <source>
        <dbReference type="ARBA" id="ARBA00023163"/>
    </source>
</evidence>
<dbReference type="RefSeq" id="WP_209466411.1">
    <property type="nucleotide sequence ID" value="NZ_JAGGLG010000011.1"/>
</dbReference>
<protein>
    <submittedName>
        <fullName evidence="6">AcrR family transcriptional regulator</fullName>
    </submittedName>
</protein>
<evidence type="ECO:0000256" key="4">
    <source>
        <dbReference type="PROSITE-ProRule" id="PRU00335"/>
    </source>
</evidence>
<evidence type="ECO:0000313" key="7">
    <source>
        <dbReference type="Proteomes" id="UP001519289"/>
    </source>
</evidence>
<proteinExistence type="predicted"/>
<dbReference type="SUPFAM" id="SSF48498">
    <property type="entry name" value="Tetracyclin repressor-like, C-terminal domain"/>
    <property type="match status" value="1"/>
</dbReference>
<keyword evidence="1" id="KW-0805">Transcription regulation</keyword>
<evidence type="ECO:0000256" key="2">
    <source>
        <dbReference type="ARBA" id="ARBA00023125"/>
    </source>
</evidence>
<evidence type="ECO:0000256" key="1">
    <source>
        <dbReference type="ARBA" id="ARBA00023015"/>
    </source>
</evidence>
<dbReference type="PANTHER" id="PTHR47506:SF1">
    <property type="entry name" value="HTH-TYPE TRANSCRIPTIONAL REGULATOR YJDC"/>
    <property type="match status" value="1"/>
</dbReference>
<evidence type="ECO:0000313" key="6">
    <source>
        <dbReference type="EMBL" id="MBP2018280.1"/>
    </source>
</evidence>
<dbReference type="EMBL" id="JAGGLG010000011">
    <property type="protein sequence ID" value="MBP2018280.1"/>
    <property type="molecule type" value="Genomic_DNA"/>
</dbReference>
<sequence>MPTPFTAEERASIRRQLLESGRSLFTTVGLKKTTLEDLVRPIGIAKSTFYAFFDSKEALYLELLAEEAPGVEQQVMPALSAGLPAREAIAQFLTRLLAVYESNSLTRRLLTHPDELAMVARRVPREAFSAKLKGVAQPLASYIRQAQARGEVVDGDPEVLAGVIQAVTLLSLHRETIGAERYPAVMAALVTAVASGLTRGPGR</sequence>
<feature type="domain" description="HTH tetR-type" evidence="5">
    <location>
        <begin position="11"/>
        <end position="71"/>
    </location>
</feature>
<keyword evidence="2 4" id="KW-0238">DNA-binding</keyword>
<evidence type="ECO:0000259" key="5">
    <source>
        <dbReference type="PROSITE" id="PS50977"/>
    </source>
</evidence>
<dbReference type="Pfam" id="PF00440">
    <property type="entry name" value="TetR_N"/>
    <property type="match status" value="1"/>
</dbReference>